<dbReference type="EMBL" id="BAABIS010000001">
    <property type="protein sequence ID" value="GAA4852790.1"/>
    <property type="molecule type" value="Genomic_DNA"/>
</dbReference>
<reference evidence="2" key="1">
    <citation type="journal article" date="2019" name="Int. J. Syst. Evol. Microbiol.">
        <title>The Global Catalogue of Microorganisms (GCM) 10K type strain sequencing project: providing services to taxonomists for standard genome sequencing and annotation.</title>
        <authorList>
            <consortium name="The Broad Institute Genomics Platform"/>
            <consortium name="The Broad Institute Genome Sequencing Center for Infectious Disease"/>
            <person name="Wu L."/>
            <person name="Ma J."/>
        </authorList>
    </citation>
    <scope>NUCLEOTIDE SEQUENCE [LARGE SCALE GENOMIC DNA]</scope>
    <source>
        <strain evidence="2">JCM 13006</strain>
    </source>
</reference>
<dbReference type="Proteomes" id="UP001501752">
    <property type="component" value="Unassembled WGS sequence"/>
</dbReference>
<proteinExistence type="predicted"/>
<organism evidence="1 2">
    <name type="scientific">Kitasatospora terrestris</name>
    <dbReference type="NCBI Taxonomy" id="258051"/>
    <lineage>
        <taxon>Bacteria</taxon>
        <taxon>Bacillati</taxon>
        <taxon>Actinomycetota</taxon>
        <taxon>Actinomycetes</taxon>
        <taxon>Kitasatosporales</taxon>
        <taxon>Streptomycetaceae</taxon>
        <taxon>Kitasatospora</taxon>
    </lineage>
</organism>
<comment type="caution">
    <text evidence="1">The sequence shown here is derived from an EMBL/GenBank/DDBJ whole genome shotgun (WGS) entry which is preliminary data.</text>
</comment>
<evidence type="ECO:0000313" key="1">
    <source>
        <dbReference type="EMBL" id="GAA4852790.1"/>
    </source>
</evidence>
<sequence>MPSCAGVTGDGDTVGSAKVLELSAAEEFDEVSAARIVAVAATANETSATISR</sequence>
<keyword evidence="2" id="KW-1185">Reference proteome</keyword>
<evidence type="ECO:0000313" key="2">
    <source>
        <dbReference type="Proteomes" id="UP001501752"/>
    </source>
</evidence>
<protein>
    <recommendedName>
        <fullName evidence="3">FXSXX-COOH protein</fullName>
    </recommendedName>
</protein>
<accession>A0ABP9DRN8</accession>
<evidence type="ECO:0008006" key="3">
    <source>
        <dbReference type="Google" id="ProtNLM"/>
    </source>
</evidence>
<gene>
    <name evidence="1" type="ORF">GCM10023235_32450</name>
</gene>
<name>A0ABP9DRN8_9ACTN</name>